<dbReference type="Gene3D" id="3.30.390.50">
    <property type="entry name" value="CO dehydrogenase flavoprotein, C-terminal domain"/>
    <property type="match status" value="1"/>
</dbReference>
<evidence type="ECO:0000256" key="2">
    <source>
        <dbReference type="ARBA" id="ARBA00022827"/>
    </source>
</evidence>
<keyword evidence="2" id="KW-0274">FAD</keyword>
<keyword evidence="3" id="KW-0560">Oxidoreductase</keyword>
<dbReference type="InterPro" id="IPR036010">
    <property type="entry name" value="2Fe-2S_ferredoxin-like_sf"/>
</dbReference>
<accession>A0ABZ1AZM3</accession>
<dbReference type="PROSITE" id="PS51387">
    <property type="entry name" value="FAD_PCMH"/>
    <property type="match status" value="1"/>
</dbReference>
<evidence type="ECO:0000256" key="1">
    <source>
        <dbReference type="ARBA" id="ARBA00022630"/>
    </source>
</evidence>
<dbReference type="SMART" id="SM01092">
    <property type="entry name" value="CO_deh_flav_C"/>
    <property type="match status" value="1"/>
</dbReference>
<dbReference type="InterPro" id="IPR012675">
    <property type="entry name" value="Beta-grasp_dom_sf"/>
</dbReference>
<dbReference type="PANTHER" id="PTHR42659">
    <property type="entry name" value="XANTHINE DEHYDROGENASE SUBUNIT C-RELATED"/>
    <property type="match status" value="1"/>
</dbReference>
<proteinExistence type="predicted"/>
<evidence type="ECO:0000313" key="7">
    <source>
        <dbReference type="Proteomes" id="UP001324287"/>
    </source>
</evidence>
<feature type="region of interest" description="Disordered" evidence="4">
    <location>
        <begin position="243"/>
        <end position="274"/>
    </location>
</feature>
<keyword evidence="7" id="KW-1185">Reference proteome</keyword>
<reference evidence="6 7" key="1">
    <citation type="submission" date="2023-12" db="EMBL/GenBank/DDBJ databases">
        <title>Blastococcus brunescens sp. nov., an actonobacterium isolated from sandstone collected in sahara desert.</title>
        <authorList>
            <person name="Gtari M."/>
            <person name="Ghodhbane F."/>
        </authorList>
    </citation>
    <scope>NUCLEOTIDE SEQUENCE [LARGE SCALE GENOMIC DNA]</scope>
    <source>
        <strain evidence="6 7">BMG 8361</strain>
    </source>
</reference>
<dbReference type="InterPro" id="IPR016167">
    <property type="entry name" value="FAD-bd_PCMH_sub1"/>
</dbReference>
<protein>
    <submittedName>
        <fullName evidence="6">FAD binding domain-containing protein</fullName>
    </submittedName>
</protein>
<dbReference type="SUPFAM" id="SSF54292">
    <property type="entry name" value="2Fe-2S ferredoxin-like"/>
    <property type="match status" value="1"/>
</dbReference>
<dbReference type="InterPro" id="IPR036318">
    <property type="entry name" value="FAD-bd_PCMH-like_sf"/>
</dbReference>
<organism evidence="6 7">
    <name type="scientific">Blastococcus brunescens</name>
    <dbReference type="NCBI Taxonomy" id="1564165"/>
    <lineage>
        <taxon>Bacteria</taxon>
        <taxon>Bacillati</taxon>
        <taxon>Actinomycetota</taxon>
        <taxon>Actinomycetes</taxon>
        <taxon>Geodermatophilales</taxon>
        <taxon>Geodermatophilaceae</taxon>
        <taxon>Blastococcus</taxon>
    </lineage>
</organism>
<evidence type="ECO:0000256" key="4">
    <source>
        <dbReference type="SAM" id="MobiDB-lite"/>
    </source>
</evidence>
<feature type="domain" description="FAD-binding PCMH-type" evidence="5">
    <location>
        <begin position="1"/>
        <end position="177"/>
    </location>
</feature>
<dbReference type="Gene3D" id="3.30.43.10">
    <property type="entry name" value="Uridine Diphospho-n-acetylenolpyruvylglucosamine Reductase, domain 2"/>
    <property type="match status" value="1"/>
</dbReference>
<evidence type="ECO:0000259" key="5">
    <source>
        <dbReference type="PROSITE" id="PS51387"/>
    </source>
</evidence>
<keyword evidence="1" id="KW-0285">Flavoprotein</keyword>
<evidence type="ECO:0000256" key="3">
    <source>
        <dbReference type="ARBA" id="ARBA00023002"/>
    </source>
</evidence>
<dbReference type="RefSeq" id="WP_324274922.1">
    <property type="nucleotide sequence ID" value="NZ_CP141261.1"/>
</dbReference>
<dbReference type="Pfam" id="PF03450">
    <property type="entry name" value="CO_deh_flav_C"/>
    <property type="match status" value="1"/>
</dbReference>
<name>A0ABZ1AZM3_9ACTN</name>
<dbReference type="InterPro" id="IPR002346">
    <property type="entry name" value="Mopterin_DH_FAD-bd"/>
</dbReference>
<dbReference type="InterPro" id="IPR016166">
    <property type="entry name" value="FAD-bd_PCMH"/>
</dbReference>
<dbReference type="SUPFAM" id="SSF56176">
    <property type="entry name" value="FAD-binding/transporter-associated domain-like"/>
    <property type="match status" value="1"/>
</dbReference>
<dbReference type="InterPro" id="IPR005107">
    <property type="entry name" value="CO_DH_flav_C"/>
</dbReference>
<dbReference type="PANTHER" id="PTHR42659:SF2">
    <property type="entry name" value="XANTHINE DEHYDROGENASE SUBUNIT C-RELATED"/>
    <property type="match status" value="1"/>
</dbReference>
<dbReference type="InterPro" id="IPR036683">
    <property type="entry name" value="CO_DH_flav_C_dom_sf"/>
</dbReference>
<gene>
    <name evidence="6" type="ORF">U6N30_28555</name>
</gene>
<dbReference type="InterPro" id="IPR016169">
    <property type="entry name" value="FAD-bd_PCMH_sub2"/>
</dbReference>
<dbReference type="InterPro" id="IPR051312">
    <property type="entry name" value="Diverse_Substr_Oxidored"/>
</dbReference>
<dbReference type="SUPFAM" id="SSF55447">
    <property type="entry name" value="CO dehydrogenase flavoprotein C-terminal domain-like"/>
    <property type="match status" value="1"/>
</dbReference>
<dbReference type="EMBL" id="CP141261">
    <property type="protein sequence ID" value="WRL63587.1"/>
    <property type="molecule type" value="Genomic_DNA"/>
</dbReference>
<sequence>MKPAPFEYVAPTTLAETLDLLDAHGDEAKVLAGGQSLGPLLNLRLAVPSVLVDINRVPGLDYLEADDGHVRLGALVRQRVAERSTVLVEAAPMVVEALHSVGHIGIRNRGTLAGSIAHADPSAEMPAVLTVLGGSVRAVSRDGDRTIPAASLFQTYFTTVLEPEEMVVEVLLPRRPARTGHAWLEFAQRHGDFAIVGVGAVVTLDEDGNCLAGRVVCTGVDSVPYDASTVAAALVGSPWTPTRVPRWPTPSPGRASRGRMCSRTRPTGGGSSVPSCRVHCKRRVDTPEEEQVESERLVQIEVNGAPYRSSVPVRTSLADFLREHLGLTGTHVGCEQGCAAPAPCCSTGGASVRASFSPSAPTDLAWRPSRVWPATTGCIPCRRRSSNTTVCNAGSALRAS</sequence>
<dbReference type="Gene3D" id="3.10.20.30">
    <property type="match status" value="1"/>
</dbReference>
<dbReference type="Gene3D" id="3.30.465.10">
    <property type="match status" value="1"/>
</dbReference>
<evidence type="ECO:0000313" key="6">
    <source>
        <dbReference type="EMBL" id="WRL63587.1"/>
    </source>
</evidence>
<dbReference type="Pfam" id="PF00941">
    <property type="entry name" value="FAD_binding_5"/>
    <property type="match status" value="1"/>
</dbReference>
<dbReference type="Proteomes" id="UP001324287">
    <property type="component" value="Chromosome"/>
</dbReference>